<reference evidence="2 3" key="1">
    <citation type="submission" date="2019-05" db="EMBL/GenBank/DDBJ databases">
        <title>Mikania micrantha, genome provides insights into the molecular mechanism of rapid growth.</title>
        <authorList>
            <person name="Liu B."/>
        </authorList>
    </citation>
    <scope>NUCLEOTIDE SEQUENCE [LARGE SCALE GENOMIC DNA]</scope>
    <source>
        <strain evidence="2">NLD-2019</strain>
        <tissue evidence="2">Leaf</tissue>
    </source>
</reference>
<gene>
    <name evidence="2" type="ORF">E3N88_22805</name>
</gene>
<proteinExistence type="predicted"/>
<dbReference type="Proteomes" id="UP000326396">
    <property type="component" value="Linkage Group LG2"/>
</dbReference>
<keyword evidence="3" id="KW-1185">Reference proteome</keyword>
<name>A0A5N6NBQ3_9ASTR</name>
<keyword evidence="1" id="KW-0732">Signal</keyword>
<evidence type="ECO:0000313" key="2">
    <source>
        <dbReference type="EMBL" id="KAD4585204.1"/>
    </source>
</evidence>
<evidence type="ECO:0000256" key="1">
    <source>
        <dbReference type="SAM" id="SignalP"/>
    </source>
</evidence>
<comment type="caution">
    <text evidence="2">The sequence shown here is derived from an EMBL/GenBank/DDBJ whole genome shotgun (WGS) entry which is preliminary data.</text>
</comment>
<organism evidence="2 3">
    <name type="scientific">Mikania micrantha</name>
    <name type="common">bitter vine</name>
    <dbReference type="NCBI Taxonomy" id="192012"/>
    <lineage>
        <taxon>Eukaryota</taxon>
        <taxon>Viridiplantae</taxon>
        <taxon>Streptophyta</taxon>
        <taxon>Embryophyta</taxon>
        <taxon>Tracheophyta</taxon>
        <taxon>Spermatophyta</taxon>
        <taxon>Magnoliopsida</taxon>
        <taxon>eudicotyledons</taxon>
        <taxon>Gunneridae</taxon>
        <taxon>Pentapetalae</taxon>
        <taxon>asterids</taxon>
        <taxon>campanulids</taxon>
        <taxon>Asterales</taxon>
        <taxon>Asteraceae</taxon>
        <taxon>Asteroideae</taxon>
        <taxon>Heliantheae alliance</taxon>
        <taxon>Eupatorieae</taxon>
        <taxon>Mikania</taxon>
    </lineage>
</organism>
<dbReference type="AlphaFoldDB" id="A0A5N6NBQ3"/>
<accession>A0A5N6NBQ3</accession>
<dbReference type="EMBL" id="SZYD01000012">
    <property type="protein sequence ID" value="KAD4585204.1"/>
    <property type="molecule type" value="Genomic_DNA"/>
</dbReference>
<feature type="signal peptide" evidence="1">
    <location>
        <begin position="1"/>
        <end position="20"/>
    </location>
</feature>
<protein>
    <submittedName>
        <fullName evidence="2">Uncharacterized protein</fullName>
    </submittedName>
</protein>
<feature type="chain" id="PRO_5024426840" evidence="1">
    <location>
        <begin position="21"/>
        <end position="106"/>
    </location>
</feature>
<sequence>MFLGFLTIDFLSSIFLIIEPIDVMLFPSLFVSMVSNGMHLNENGEYELVPKRWKSPSPQMASQILLGAMEYRLIGSADVKVFVRTETNVFQQHLLAEAYKGVIMLI</sequence>
<evidence type="ECO:0000313" key="3">
    <source>
        <dbReference type="Proteomes" id="UP000326396"/>
    </source>
</evidence>